<proteinExistence type="predicted"/>
<gene>
    <name evidence="1" type="ORF">PMAYCL1PPCAC_08512</name>
</gene>
<dbReference type="Proteomes" id="UP001328107">
    <property type="component" value="Unassembled WGS sequence"/>
</dbReference>
<name>A0AAN4ZBX1_9BILA</name>
<feature type="non-terminal residue" evidence="1">
    <location>
        <position position="1"/>
    </location>
</feature>
<protein>
    <submittedName>
        <fullName evidence="1">Uncharacterized protein</fullName>
    </submittedName>
</protein>
<organism evidence="1 2">
    <name type="scientific">Pristionchus mayeri</name>
    <dbReference type="NCBI Taxonomy" id="1317129"/>
    <lineage>
        <taxon>Eukaryota</taxon>
        <taxon>Metazoa</taxon>
        <taxon>Ecdysozoa</taxon>
        <taxon>Nematoda</taxon>
        <taxon>Chromadorea</taxon>
        <taxon>Rhabditida</taxon>
        <taxon>Rhabditina</taxon>
        <taxon>Diplogasteromorpha</taxon>
        <taxon>Diplogasteroidea</taxon>
        <taxon>Neodiplogasteridae</taxon>
        <taxon>Pristionchus</taxon>
    </lineage>
</organism>
<accession>A0AAN4ZBX1</accession>
<dbReference type="EMBL" id="BTRK01000002">
    <property type="protein sequence ID" value="GMR38317.1"/>
    <property type="molecule type" value="Genomic_DNA"/>
</dbReference>
<comment type="caution">
    <text evidence="1">The sequence shown here is derived from an EMBL/GenBank/DDBJ whole genome shotgun (WGS) entry which is preliminary data.</text>
</comment>
<keyword evidence="2" id="KW-1185">Reference proteome</keyword>
<evidence type="ECO:0000313" key="1">
    <source>
        <dbReference type="EMBL" id="GMR38317.1"/>
    </source>
</evidence>
<reference evidence="2" key="1">
    <citation type="submission" date="2022-10" db="EMBL/GenBank/DDBJ databases">
        <title>Genome assembly of Pristionchus species.</title>
        <authorList>
            <person name="Yoshida K."/>
            <person name="Sommer R.J."/>
        </authorList>
    </citation>
    <scope>NUCLEOTIDE SEQUENCE [LARGE SCALE GENOMIC DNA]</scope>
    <source>
        <strain evidence="2">RS5460</strain>
    </source>
</reference>
<dbReference type="AlphaFoldDB" id="A0AAN4ZBX1"/>
<feature type="non-terminal residue" evidence="1">
    <location>
        <position position="174"/>
    </location>
</feature>
<evidence type="ECO:0000313" key="2">
    <source>
        <dbReference type="Proteomes" id="UP001328107"/>
    </source>
</evidence>
<sequence length="174" mass="19905">AQALKVTRKEILPTSTVFHQTDDGTIFYWLYENPMRLYVKWNGKEIDAKLPAEAIYDAAAHGNAIYFKSTGKVTARYNLGESTIILKDHKKLESQGELFVRKGLCSIMRDGKKYIYGMWEDPNRDGILVDVPDVKLKDTYLKGVNRGKAIFIKYNRDLTRPAVCQLSEQVIVIE</sequence>